<gene>
    <name evidence="4" type="ORF">DM868_04235</name>
</gene>
<protein>
    <submittedName>
        <fullName evidence="4">ACP synthase</fullName>
    </submittedName>
</protein>
<dbReference type="GO" id="GO:0016746">
    <property type="term" value="F:acyltransferase activity"/>
    <property type="evidence" value="ECO:0007669"/>
    <property type="project" value="InterPro"/>
</dbReference>
<dbReference type="EMBL" id="QKNX01000001">
    <property type="protein sequence ID" value="TKR28283.1"/>
    <property type="molecule type" value="Genomic_DNA"/>
</dbReference>
<evidence type="ECO:0000313" key="5">
    <source>
        <dbReference type="Proteomes" id="UP000308037"/>
    </source>
</evidence>
<accession>A0A4V5ZPM0</accession>
<dbReference type="AlphaFoldDB" id="A0A4V5ZPM0"/>
<evidence type="ECO:0000256" key="2">
    <source>
        <dbReference type="SAM" id="MobiDB-lite"/>
    </source>
</evidence>
<keyword evidence="5" id="KW-1185">Reference proteome</keyword>
<dbReference type="Proteomes" id="UP000308037">
    <property type="component" value="Unassembled WGS sequence"/>
</dbReference>
<dbReference type="Pfam" id="PF12172">
    <property type="entry name" value="zf-ChsH2"/>
    <property type="match status" value="1"/>
</dbReference>
<evidence type="ECO:0000256" key="1">
    <source>
        <dbReference type="ARBA" id="ARBA00023229"/>
    </source>
</evidence>
<dbReference type="GO" id="GO:0008299">
    <property type="term" value="P:isoprenoid biosynthetic process"/>
    <property type="evidence" value="ECO:0007669"/>
    <property type="project" value="UniProtKB-KW"/>
</dbReference>
<name>A0A4V5ZPM0_9EURY</name>
<dbReference type="SUPFAM" id="SSF50249">
    <property type="entry name" value="Nucleic acid-binding proteins"/>
    <property type="match status" value="1"/>
</dbReference>
<sequence length="459" mass="47161">MSRGIAGVGAYAPENRVSAEAFSDAWGRFDAPGVETKAVPDADEDALTMAVEAGRRALSAGDGAGVDVDRVHFATTTPPLAEEDLTARIGSYLHVPADADRRTYTGSTRVGVDALLDAVDADGSTLVIASDCPEGEPDDSREHAAGAGSVAFLVSEGAPTTITDRASQTDVRPGTRFRSHGDADVTGLDTGTYDRAAFTEPVSAAVDALDADADEFDAIALQAPNGKLPYRAALDNEAIAAVETVSSLGDTAAASAPLSLAAAFEADHGRTLAVGWGSGAGATALVVEGTAPVEASLDGDSELDYPAYLRRRGDIVGEKPDGGAAHVPVPTWRRAAAQRHRHESGMCSACGAVVFPPEGACPECLELVEFEPVTPELTGTIDAATTIGQGGAPPEFADQQAKQGAFGVAIVRFPAGDGEVSLPIQVVGGTSVGETVRAVPRRIYVEEDVPRYGLKALPQ</sequence>
<feature type="compositionally biased region" description="Polar residues" evidence="2">
    <location>
        <begin position="158"/>
        <end position="170"/>
    </location>
</feature>
<feature type="domain" description="ChsH2 rubredoxin-like zinc ribbon" evidence="3">
    <location>
        <begin position="347"/>
        <end position="365"/>
    </location>
</feature>
<comment type="caution">
    <text evidence="4">The sequence shown here is derived from an EMBL/GenBank/DDBJ whole genome shotgun (WGS) entry which is preliminary data.</text>
</comment>
<dbReference type="SUPFAM" id="SSF53901">
    <property type="entry name" value="Thiolase-like"/>
    <property type="match status" value="2"/>
</dbReference>
<proteinExistence type="predicted"/>
<reference evidence="4 5" key="1">
    <citation type="submission" date="2019-04" db="EMBL/GenBank/DDBJ databases">
        <title>Natronomonas sp. F20-122 a newhaloarchaeon isolated from a saline saltern of Isla Bacuta, Huelva, Spain.</title>
        <authorList>
            <person name="Duran-Viseras A."/>
            <person name="Sanchez-Porro C."/>
            <person name="Ventosa A."/>
        </authorList>
    </citation>
    <scope>NUCLEOTIDE SEQUENCE [LARGE SCALE GENOMIC DNA]</scope>
    <source>
        <strain evidence="4 5">F20-122</strain>
    </source>
</reference>
<dbReference type="InterPro" id="IPR016039">
    <property type="entry name" value="Thiolase-like"/>
</dbReference>
<dbReference type="Gene3D" id="3.40.47.10">
    <property type="match status" value="1"/>
</dbReference>
<evidence type="ECO:0000259" key="3">
    <source>
        <dbReference type="Pfam" id="PF12172"/>
    </source>
</evidence>
<feature type="region of interest" description="Disordered" evidence="2">
    <location>
        <begin position="158"/>
        <end position="183"/>
    </location>
</feature>
<keyword evidence="1" id="KW-0414">Isoprene biosynthesis</keyword>
<evidence type="ECO:0000313" key="4">
    <source>
        <dbReference type="EMBL" id="TKR28283.1"/>
    </source>
</evidence>
<dbReference type="InterPro" id="IPR012340">
    <property type="entry name" value="NA-bd_OB-fold"/>
</dbReference>
<dbReference type="OrthoDB" id="9573at2157"/>
<dbReference type="InterPro" id="IPR022002">
    <property type="entry name" value="ChsH2_Znr"/>
</dbReference>
<organism evidence="4 5">
    <name type="scientific">Natronomonas salsuginis</name>
    <dbReference type="NCBI Taxonomy" id="2217661"/>
    <lineage>
        <taxon>Archaea</taxon>
        <taxon>Methanobacteriati</taxon>
        <taxon>Methanobacteriota</taxon>
        <taxon>Stenosarchaea group</taxon>
        <taxon>Halobacteria</taxon>
        <taxon>Halobacteriales</taxon>
        <taxon>Natronomonadaceae</taxon>
        <taxon>Natronomonas</taxon>
    </lineage>
</organism>
<dbReference type="RefSeq" id="WP_137275585.1">
    <property type="nucleotide sequence ID" value="NZ_QKNX01000001.1"/>
</dbReference>